<keyword evidence="5 10" id="KW-0256">Endoplasmic reticulum</keyword>
<evidence type="ECO:0000256" key="1">
    <source>
        <dbReference type="ARBA" id="ARBA00004477"/>
    </source>
</evidence>
<dbReference type="Proteomes" id="UP000243052">
    <property type="component" value="Chromosome v"/>
</dbReference>
<evidence type="ECO:0000256" key="7">
    <source>
        <dbReference type="ARBA" id="ARBA00023136"/>
    </source>
</evidence>
<name>A0A109UZF8_9SACH</name>
<comment type="similarity">
    <text evidence="2 10">Belongs to the membrane-bound acyltransferase family. Sterol o-acyltransferase subfamily.</text>
</comment>
<evidence type="ECO:0000313" key="14">
    <source>
        <dbReference type="Proteomes" id="UP000243052"/>
    </source>
</evidence>
<evidence type="ECO:0000256" key="4">
    <source>
        <dbReference type="ARBA" id="ARBA00022692"/>
    </source>
</evidence>
<evidence type="ECO:0000256" key="3">
    <source>
        <dbReference type="ARBA" id="ARBA00022679"/>
    </source>
</evidence>
<dbReference type="OrthoDB" id="10039049at2759"/>
<dbReference type="STRING" id="45286.A0A109UZF8"/>
<feature type="transmembrane region" description="Helical" evidence="12">
    <location>
        <begin position="582"/>
        <end position="604"/>
    </location>
</feature>
<keyword evidence="6 12" id="KW-1133">Transmembrane helix</keyword>
<evidence type="ECO:0000313" key="13">
    <source>
        <dbReference type="EMBL" id="AMD21463.1"/>
    </source>
</evidence>
<dbReference type="GeneID" id="28724753"/>
<dbReference type="EMBL" id="CP014245">
    <property type="protein sequence ID" value="AMD21463.1"/>
    <property type="molecule type" value="Genomic_DNA"/>
</dbReference>
<keyword evidence="14" id="KW-1185">Reference proteome</keyword>
<dbReference type="GO" id="GO:0008204">
    <property type="term" value="P:ergosterol metabolic process"/>
    <property type="evidence" value="ECO:0007669"/>
    <property type="project" value="TreeGrafter"/>
</dbReference>
<protein>
    <recommendedName>
        <fullName evidence="10">O-acyltransferase</fullName>
    </recommendedName>
</protein>
<organism evidence="13 14">
    <name type="scientific">Eremothecium sinecaudum</name>
    <dbReference type="NCBI Taxonomy" id="45286"/>
    <lineage>
        <taxon>Eukaryota</taxon>
        <taxon>Fungi</taxon>
        <taxon>Dikarya</taxon>
        <taxon>Ascomycota</taxon>
        <taxon>Saccharomycotina</taxon>
        <taxon>Saccharomycetes</taxon>
        <taxon>Saccharomycetales</taxon>
        <taxon>Saccharomycetaceae</taxon>
        <taxon>Eremothecium</taxon>
    </lineage>
</organism>
<feature type="transmembrane region" description="Helical" evidence="12">
    <location>
        <begin position="292"/>
        <end position="311"/>
    </location>
</feature>
<evidence type="ECO:0000256" key="11">
    <source>
        <dbReference type="PIRSR" id="PIRSR000439-1"/>
    </source>
</evidence>
<evidence type="ECO:0000256" key="5">
    <source>
        <dbReference type="ARBA" id="ARBA00022824"/>
    </source>
</evidence>
<accession>A0A109UZF8</accession>
<dbReference type="AlphaFoldDB" id="A0A109UZF8"/>
<evidence type="ECO:0000256" key="6">
    <source>
        <dbReference type="ARBA" id="ARBA00022989"/>
    </source>
</evidence>
<keyword evidence="3 10" id="KW-0808">Transferase</keyword>
<evidence type="ECO:0000256" key="10">
    <source>
        <dbReference type="PIRNR" id="PIRNR000439"/>
    </source>
</evidence>
<feature type="transmembrane region" description="Helical" evidence="12">
    <location>
        <begin position="227"/>
        <end position="249"/>
    </location>
</feature>
<feature type="transmembrane region" description="Helical" evidence="12">
    <location>
        <begin position="406"/>
        <end position="428"/>
    </location>
</feature>
<dbReference type="InterPro" id="IPR014371">
    <property type="entry name" value="Oat_ACAT_DAG_ARE"/>
</dbReference>
<dbReference type="Pfam" id="PF03062">
    <property type="entry name" value="MBOAT"/>
    <property type="match status" value="1"/>
</dbReference>
<gene>
    <name evidence="13" type="ORF">AW171_hschr53414</name>
</gene>
<feature type="transmembrane region" description="Helical" evidence="12">
    <location>
        <begin position="449"/>
        <end position="468"/>
    </location>
</feature>
<dbReference type="GO" id="GO:0034737">
    <property type="term" value="F:ergosterol O-acyltransferase activity"/>
    <property type="evidence" value="ECO:0007669"/>
    <property type="project" value="TreeGrafter"/>
</dbReference>
<evidence type="ECO:0000256" key="2">
    <source>
        <dbReference type="ARBA" id="ARBA00009010"/>
    </source>
</evidence>
<comment type="function">
    <text evidence="9">Sterol O-acyltransferase that catalyzes the formation of stery esters.</text>
</comment>
<keyword evidence="7 10" id="KW-0472">Membrane</keyword>
<reference evidence="13 14" key="1">
    <citation type="submission" date="2016-01" db="EMBL/GenBank/DDBJ databases">
        <title>Genome sequence of the yeast Holleya sinecauda.</title>
        <authorList>
            <person name="Dietrich F.S."/>
        </authorList>
    </citation>
    <scope>NUCLEOTIDE SEQUENCE [LARGE SCALE GENOMIC DNA]</scope>
    <source>
        <strain evidence="13 14">ATCC 58844</strain>
    </source>
</reference>
<keyword evidence="4 12" id="KW-0812">Transmembrane</keyword>
<comment type="subcellular location">
    <subcellularLocation>
        <location evidence="1 10">Endoplasmic reticulum membrane</location>
        <topology evidence="1 10">Multi-pass membrane protein</topology>
    </subcellularLocation>
</comment>
<dbReference type="PANTHER" id="PTHR10408:SF23">
    <property type="entry name" value="STEROL O-ACYLTRANSFERASE 1-RELATED"/>
    <property type="match status" value="1"/>
</dbReference>
<feature type="active site" evidence="11">
    <location>
        <position position="543"/>
    </location>
</feature>
<dbReference type="RefSeq" id="XP_017988459.1">
    <property type="nucleotide sequence ID" value="XM_018132970.1"/>
</dbReference>
<keyword evidence="8 10" id="KW-0012">Acyltransferase</keyword>
<dbReference type="PIRSF" id="PIRSF000439">
    <property type="entry name" value="Oat_ACAT_DAG_ARE"/>
    <property type="match status" value="1"/>
</dbReference>
<feature type="transmembrane region" description="Helical" evidence="12">
    <location>
        <begin position="261"/>
        <end position="280"/>
    </location>
</feature>
<evidence type="ECO:0000256" key="8">
    <source>
        <dbReference type="ARBA" id="ARBA00023315"/>
    </source>
</evidence>
<feature type="transmembrane region" description="Helical" evidence="12">
    <location>
        <begin position="186"/>
        <end position="207"/>
    </location>
</feature>
<dbReference type="InterPro" id="IPR004299">
    <property type="entry name" value="MBOAT_fam"/>
</dbReference>
<sequence length="606" mass="71081">MLDGHCQKYCGMQDIWESKVFKRIWKHNESSNGDRLSLNHDQLGTLRDNKGAAIPNTIGTEKGQLANSPKDDNLTEDHHIQMNQEPLEWYTKALHFKERIRFQKDSGKMRSLLSDIKLGHRGTIMDDFVNYPLRANFTGPRLLASDFSVPSSEITGDVKLNVPAVAEIDDAQRLNLKGYSNNFSGFYVLFWMAISFTVTKVTIKCYLQYGKDIFKAEIVQYMTTDLWRVALFDLAMYLCTYFVFLVQLMCRWGYIKWNRTSSFVTLLYEIAFGATFTYLAEHTMKFKWISRIFLFLHSCVMLMKMHSFAFYNGYLWQIQEELAFSREALNRIKDGDENVDPAVIESLEKSMTFCKFELQSQSEKTPFPSNINIENFFMYTMFPILVYQIEYPRNKNINWLYAIEKAAAIFGLIFIMVIIAQLLVYPVAIRAISLRGLPLLTRAKKWPYLVLDMVPGFIVIYLLVWYLIWDAILNFIAEVTRFGDRYFYGDWWNCVDWTDFARLWNVPVHNFLRRHVYHSTLSAFHVTKTQASLITFVLSSLVHELSMYVIFGRLRFYLFFIQMAQLPLMAFNNSRLLRNRKVLLNILFWLSICTGPSMICTIYLTF</sequence>
<evidence type="ECO:0000256" key="9">
    <source>
        <dbReference type="ARBA" id="ARBA00023568"/>
    </source>
</evidence>
<proteinExistence type="inferred from homology"/>
<dbReference type="GO" id="GO:0005789">
    <property type="term" value="C:endoplasmic reticulum membrane"/>
    <property type="evidence" value="ECO:0007669"/>
    <property type="project" value="UniProtKB-SubCell"/>
</dbReference>
<evidence type="ECO:0000256" key="12">
    <source>
        <dbReference type="SAM" id="Phobius"/>
    </source>
</evidence>
<dbReference type="PANTHER" id="PTHR10408">
    <property type="entry name" value="STEROL O-ACYLTRANSFERASE"/>
    <property type="match status" value="1"/>
</dbReference>